<accession>A0A367CD01</accession>
<protein>
    <recommendedName>
        <fullName evidence="3">ROK family protein</fullName>
    </recommendedName>
</protein>
<gene>
    <name evidence="1" type="ORF">EA71_01088</name>
</gene>
<evidence type="ECO:0008006" key="3">
    <source>
        <dbReference type="Google" id="ProtNLM"/>
    </source>
</evidence>
<comment type="caution">
    <text evidence="1">The sequence shown here is derived from an EMBL/GenBank/DDBJ whole genome shotgun (WGS) entry which is preliminary data.</text>
</comment>
<proteinExistence type="predicted"/>
<dbReference type="Gene3D" id="3.30.420.40">
    <property type="match status" value="1"/>
</dbReference>
<name>A0A367CD01_9ENTE</name>
<reference evidence="1 2" key="1">
    <citation type="submission" date="2015-06" db="EMBL/GenBank/DDBJ databases">
        <title>The Genome Sequence of Enterococcus durans 4EA1.</title>
        <authorList>
            <consortium name="The Broad Institute Genomics Platform"/>
            <consortium name="The Broad Institute Genome Sequencing Center for Infectious Disease"/>
            <person name="Earl A.M."/>
            <person name="Van Tyne D."/>
            <person name="Lebreton F."/>
            <person name="Saavedra J.T."/>
            <person name="Gilmore M.S."/>
            <person name="Manson Mcguire A."/>
            <person name="Clock S."/>
            <person name="Crupain M."/>
            <person name="Rangan U."/>
            <person name="Young S."/>
            <person name="Abouelleil A."/>
            <person name="Cao P."/>
            <person name="Chapman S.B."/>
            <person name="Griggs A."/>
            <person name="Priest M."/>
            <person name="Shea T."/>
            <person name="Wortman J."/>
            <person name="Nusbaum C."/>
            <person name="Birren B."/>
        </authorList>
    </citation>
    <scope>NUCLEOTIDE SEQUENCE [LARGE SCALE GENOMIC DNA]</scope>
    <source>
        <strain evidence="1 2">4EA1</strain>
    </source>
</reference>
<dbReference type="InterPro" id="IPR043129">
    <property type="entry name" value="ATPase_NBD"/>
</dbReference>
<sequence>MNVNVCLDVGGTFIKGLVFDESGKELIDGVNYYESLSTRKKEIIVDNFIYIISDLFQQVINQEKQLSAINIAFPGPFDYQTGISYADCKIKLDN</sequence>
<organism evidence="1 2">
    <name type="scientific">Enterococcus durans</name>
    <dbReference type="NCBI Taxonomy" id="53345"/>
    <lineage>
        <taxon>Bacteria</taxon>
        <taxon>Bacillati</taxon>
        <taxon>Bacillota</taxon>
        <taxon>Bacilli</taxon>
        <taxon>Lactobacillales</taxon>
        <taxon>Enterococcaceae</taxon>
        <taxon>Enterococcus</taxon>
    </lineage>
</organism>
<dbReference type="EMBL" id="LEPB01000004">
    <property type="protein sequence ID" value="RCA10338.1"/>
    <property type="molecule type" value="Genomic_DNA"/>
</dbReference>
<dbReference type="SUPFAM" id="SSF53067">
    <property type="entry name" value="Actin-like ATPase domain"/>
    <property type="match status" value="1"/>
</dbReference>
<dbReference type="AlphaFoldDB" id="A0A367CD01"/>
<dbReference type="RefSeq" id="WP_113845449.1">
    <property type="nucleotide sequence ID" value="NZ_LEPB01000004.1"/>
</dbReference>
<dbReference type="Proteomes" id="UP000252797">
    <property type="component" value="Unassembled WGS sequence"/>
</dbReference>
<evidence type="ECO:0000313" key="1">
    <source>
        <dbReference type="EMBL" id="RCA10338.1"/>
    </source>
</evidence>
<evidence type="ECO:0000313" key="2">
    <source>
        <dbReference type="Proteomes" id="UP000252797"/>
    </source>
</evidence>